<dbReference type="Proteomes" id="UP000001036">
    <property type="component" value="Chromosome"/>
</dbReference>
<dbReference type="Gene3D" id="1.10.260.40">
    <property type="entry name" value="lambda repressor-like DNA-binding domains"/>
    <property type="match status" value="1"/>
</dbReference>
<organism evidence="2 3">
    <name type="scientific">Cellvibrio japonicus (strain Ueda107)</name>
    <name type="common">Pseudomonas fluorescens subsp. cellulosa</name>
    <dbReference type="NCBI Taxonomy" id="498211"/>
    <lineage>
        <taxon>Bacteria</taxon>
        <taxon>Pseudomonadati</taxon>
        <taxon>Pseudomonadota</taxon>
        <taxon>Gammaproteobacteria</taxon>
        <taxon>Cellvibrionales</taxon>
        <taxon>Cellvibrionaceae</taxon>
        <taxon>Cellvibrio</taxon>
    </lineage>
</organism>
<dbReference type="RefSeq" id="WP_012489292.1">
    <property type="nucleotide sequence ID" value="NC_010995.1"/>
</dbReference>
<dbReference type="PROSITE" id="PS50943">
    <property type="entry name" value="HTH_CROC1"/>
    <property type="match status" value="1"/>
</dbReference>
<evidence type="ECO:0000313" key="3">
    <source>
        <dbReference type="Proteomes" id="UP000001036"/>
    </source>
</evidence>
<dbReference type="EMBL" id="CP000934">
    <property type="protein sequence ID" value="ACE85814.1"/>
    <property type="molecule type" value="Genomic_DNA"/>
</dbReference>
<dbReference type="AlphaFoldDB" id="B3PHX7"/>
<dbReference type="SUPFAM" id="SSF47413">
    <property type="entry name" value="lambda repressor-like DNA-binding domains"/>
    <property type="match status" value="1"/>
</dbReference>
<evidence type="ECO:0000313" key="2">
    <source>
        <dbReference type="EMBL" id="ACE85814.1"/>
    </source>
</evidence>
<dbReference type="KEGG" id="cja:CJA_3720"/>
<sequence length="131" mass="14941">MAKPAVTDLDRQIGLRLKKLRQQADISAVALADAIGSTQQQISRYENGQNKLSAAQLYLLAQSLCVPISWFFLDCDPDPVPRLVKQMPAHYLRNTLDEEINSLRNLWPKLTQNQRTAMLKLLDSFMDRKDT</sequence>
<proteinExistence type="predicted"/>
<dbReference type="GO" id="GO:0003677">
    <property type="term" value="F:DNA binding"/>
    <property type="evidence" value="ECO:0007669"/>
    <property type="project" value="InterPro"/>
</dbReference>
<evidence type="ECO:0000259" key="1">
    <source>
        <dbReference type="PROSITE" id="PS50943"/>
    </source>
</evidence>
<dbReference type="STRING" id="498211.CJA_3720"/>
<gene>
    <name evidence="2" type="primary">mrfJ</name>
    <name evidence="2" type="ordered locus">CJA_3720</name>
</gene>
<dbReference type="SMART" id="SM00530">
    <property type="entry name" value="HTH_XRE"/>
    <property type="match status" value="1"/>
</dbReference>
<name>B3PHX7_CELJU</name>
<dbReference type="InterPro" id="IPR010982">
    <property type="entry name" value="Lambda_DNA-bd_dom_sf"/>
</dbReference>
<dbReference type="eggNOG" id="COG1396">
    <property type="taxonomic scope" value="Bacteria"/>
</dbReference>
<dbReference type="InterPro" id="IPR001387">
    <property type="entry name" value="Cro/C1-type_HTH"/>
</dbReference>
<reference evidence="2 3" key="1">
    <citation type="journal article" date="2008" name="J. Bacteriol.">
        <title>Insights into plant cell wall degradation from the genome sequence of the soil bacterium Cellvibrio japonicus.</title>
        <authorList>
            <person name="Deboy R.T."/>
            <person name="Mongodin E.F."/>
            <person name="Fouts D.E."/>
            <person name="Tailford L.E."/>
            <person name="Khouri H."/>
            <person name="Emerson J.B."/>
            <person name="Mohamoud Y."/>
            <person name="Watkins K."/>
            <person name="Henrissat B."/>
            <person name="Gilbert H.J."/>
            <person name="Nelson K.E."/>
        </authorList>
    </citation>
    <scope>NUCLEOTIDE SEQUENCE [LARGE SCALE GENOMIC DNA]</scope>
    <source>
        <strain evidence="2 3">Ueda107</strain>
    </source>
</reference>
<accession>B3PHX7</accession>
<feature type="domain" description="HTH cro/C1-type" evidence="1">
    <location>
        <begin position="17"/>
        <end position="71"/>
    </location>
</feature>
<dbReference type="HOGENOM" id="CLU_066192_26_4_6"/>
<dbReference type="CDD" id="cd00093">
    <property type="entry name" value="HTH_XRE"/>
    <property type="match status" value="1"/>
</dbReference>
<protein>
    <submittedName>
        <fullName evidence="2">MrfJ protein</fullName>
    </submittedName>
</protein>
<dbReference type="Pfam" id="PF01381">
    <property type="entry name" value="HTH_3"/>
    <property type="match status" value="1"/>
</dbReference>
<keyword evidence="3" id="KW-1185">Reference proteome</keyword>
<dbReference type="OrthoDB" id="5683219at2"/>